<dbReference type="RefSeq" id="WP_046100324.1">
    <property type="nucleotide sequence ID" value="NZ_BKAP01000012.1"/>
</dbReference>
<evidence type="ECO:0000313" key="6">
    <source>
        <dbReference type="Proteomes" id="UP000033530"/>
    </source>
</evidence>
<evidence type="ECO:0000259" key="4">
    <source>
        <dbReference type="Pfam" id="PF03816"/>
    </source>
</evidence>
<name>A0AAJ0JN61_STACA</name>
<proteinExistence type="inferred from homology"/>
<feature type="region of interest" description="Disordered" evidence="2">
    <location>
        <begin position="38"/>
        <end position="58"/>
    </location>
</feature>
<feature type="compositionally biased region" description="Low complexity" evidence="2">
    <location>
        <begin position="366"/>
        <end position="393"/>
    </location>
</feature>
<feature type="compositionally biased region" description="Low complexity" evidence="2">
    <location>
        <begin position="405"/>
        <end position="422"/>
    </location>
</feature>
<reference evidence="5 6" key="1">
    <citation type="submission" date="2015-03" db="EMBL/GenBank/DDBJ databases">
        <title>Draft Genome Sequence of S. carnosus subsp. utilis LTH 7013, Isolated from South Tirolean Ham.</title>
        <authorList>
            <person name="Mueller A."/>
            <person name="Huptas C."/>
            <person name="Wenning M."/>
            <person name="Weiss A."/>
            <person name="Schmidt H."/>
        </authorList>
    </citation>
    <scope>NUCLEOTIDE SEQUENCE [LARGE SCALE GENOMIC DNA]</scope>
    <source>
        <strain evidence="5 6">LTH7013</strain>
    </source>
</reference>
<evidence type="ECO:0000256" key="3">
    <source>
        <dbReference type="SAM" id="Phobius"/>
    </source>
</evidence>
<keyword evidence="3" id="KW-0812">Transmembrane</keyword>
<gene>
    <name evidence="5" type="ORF">VV61_09865</name>
</gene>
<feature type="region of interest" description="Disordered" evidence="2">
    <location>
        <begin position="346"/>
        <end position="436"/>
    </location>
</feature>
<feature type="compositionally biased region" description="Polar residues" evidence="2">
    <location>
        <begin position="423"/>
        <end position="436"/>
    </location>
</feature>
<feature type="domain" description="Cell envelope-related transcriptional attenuator" evidence="4">
    <location>
        <begin position="86"/>
        <end position="233"/>
    </location>
</feature>
<evidence type="ECO:0000256" key="2">
    <source>
        <dbReference type="SAM" id="MobiDB-lite"/>
    </source>
</evidence>
<dbReference type="PANTHER" id="PTHR33392">
    <property type="entry name" value="POLYISOPRENYL-TEICHOIC ACID--PEPTIDOGLYCAN TEICHOIC ACID TRANSFERASE TAGU"/>
    <property type="match status" value="1"/>
</dbReference>
<dbReference type="InterPro" id="IPR004474">
    <property type="entry name" value="LytR_CpsA_psr"/>
</dbReference>
<dbReference type="Pfam" id="PF03816">
    <property type="entry name" value="LytR_cpsA_psr"/>
    <property type="match status" value="1"/>
</dbReference>
<dbReference type="EMBL" id="LAIU01000006">
    <property type="protein sequence ID" value="KKB24894.1"/>
    <property type="molecule type" value="Genomic_DNA"/>
</dbReference>
<dbReference type="Proteomes" id="UP000033530">
    <property type="component" value="Unassembled WGS sequence"/>
</dbReference>
<sequence length="436" mass="49273">MNKVFKYFLILLSLVLVIIPIIFAVMLLKTSQNAINTSFSGDNTDRKSNLRSEKVNPSKDPVSILFLGIDDNKGRRENGQSTEHSRTDAMILSTLNPDKNQVRMLSIPRDTISYIPKVGYYDKITHAHAYGGPVAAMDSVEATLNVPVDYYVRVDMDAFVQAVDELGGIYYDVPYDINEPNTNDDGRIKVKKGYRKLNGDQALAVARTRHQDSDLKRGQRQMELIKILFKKAQKLDSVNKLNNLVEIVGKNSKHDLSNKDIQALLSTYLPSDLKIKTNQLKGDNDMLNGIYYYNPDMKSIKKFSNLLRGDLGLSKIKNDNEFLNQRVIDQYGELVPLTEIDKSLLRKNQHDTSKGNNDSDVDEGNNDNQSQEQDNNQQDNQNQGNPNDGSQQDPNAQQDPYGYNQDQQQAPDQSQQGKQQPDMNNSQQAPSNQGYY</sequence>
<evidence type="ECO:0000313" key="5">
    <source>
        <dbReference type="EMBL" id="KKB24894.1"/>
    </source>
</evidence>
<comment type="caution">
    <text evidence="5">The sequence shown here is derived from an EMBL/GenBank/DDBJ whole genome shotgun (WGS) entry which is preliminary data.</text>
</comment>
<dbReference type="Gene3D" id="3.40.630.190">
    <property type="entry name" value="LCP protein"/>
    <property type="match status" value="1"/>
</dbReference>
<dbReference type="NCBIfam" id="TIGR00350">
    <property type="entry name" value="lytR_cpsA_psr"/>
    <property type="match status" value="1"/>
</dbReference>
<organism evidence="5 6">
    <name type="scientific">Staphylococcus carnosus</name>
    <dbReference type="NCBI Taxonomy" id="1281"/>
    <lineage>
        <taxon>Bacteria</taxon>
        <taxon>Bacillati</taxon>
        <taxon>Bacillota</taxon>
        <taxon>Bacilli</taxon>
        <taxon>Bacillales</taxon>
        <taxon>Staphylococcaceae</taxon>
        <taxon>Staphylococcus</taxon>
    </lineage>
</organism>
<dbReference type="InterPro" id="IPR050922">
    <property type="entry name" value="LytR/CpsA/Psr_CW_biosynth"/>
</dbReference>
<protein>
    <recommendedName>
        <fullName evidence="4">Cell envelope-related transcriptional attenuator domain-containing protein</fullName>
    </recommendedName>
</protein>
<comment type="similarity">
    <text evidence="1">Belongs to the LytR/CpsA/Psr (LCP) family.</text>
</comment>
<keyword evidence="3" id="KW-1133">Transmembrane helix</keyword>
<keyword evidence="3" id="KW-0472">Membrane</keyword>
<dbReference type="PANTHER" id="PTHR33392:SF3">
    <property type="entry name" value="POLYISOPRENYL-TEICHOIC ACID--PEPTIDOGLYCAN TEICHOIC ACID TRANSFERASE TAGT"/>
    <property type="match status" value="1"/>
</dbReference>
<feature type="transmembrane region" description="Helical" evidence="3">
    <location>
        <begin position="7"/>
        <end position="28"/>
    </location>
</feature>
<dbReference type="AlphaFoldDB" id="A0AAJ0JN61"/>
<feature type="compositionally biased region" description="Basic and acidic residues" evidence="2">
    <location>
        <begin position="43"/>
        <end position="57"/>
    </location>
</feature>
<evidence type="ECO:0000256" key="1">
    <source>
        <dbReference type="ARBA" id="ARBA00006068"/>
    </source>
</evidence>
<accession>A0AAJ0JN61</accession>